<accession>A0A8F1SAI4</accession>
<keyword evidence="3" id="KW-1185">Reference proteome</keyword>
<name>A0A8F1SAI4_9BACT</name>
<keyword evidence="1" id="KW-0472">Membrane</keyword>
<dbReference type="RefSeq" id="WP_232736294.1">
    <property type="nucleotide sequence ID" value="NZ_CP076459.1"/>
</dbReference>
<proteinExistence type="predicted"/>
<feature type="transmembrane region" description="Helical" evidence="1">
    <location>
        <begin position="34"/>
        <end position="52"/>
    </location>
</feature>
<evidence type="ECO:0000313" key="2">
    <source>
        <dbReference type="EMBL" id="QWQ31534.1"/>
    </source>
</evidence>
<gene>
    <name evidence="2" type="ORF">KOY49_00640</name>
</gene>
<sequence length="53" mass="6315">MTEQIKDKQFDGQRDGEQLLFVFRRHIIAMRKGFYLLLGSMTLYSIAFFNLAR</sequence>
<dbReference type="AlphaFoldDB" id="A0A8F1SAI4"/>
<evidence type="ECO:0000256" key="1">
    <source>
        <dbReference type="SAM" id="Phobius"/>
    </source>
</evidence>
<dbReference type="EMBL" id="CP076459">
    <property type="protein sequence ID" value="QWQ31534.1"/>
    <property type="molecule type" value="Genomic_DNA"/>
</dbReference>
<dbReference type="KEGG" id="mvl:KOY49_00640"/>
<organism evidence="2 3">
    <name type="scientific">Candidatus Minimicrobia vallesae</name>
    <dbReference type="NCBI Taxonomy" id="2841264"/>
    <lineage>
        <taxon>Bacteria</taxon>
        <taxon>Candidatus Saccharimonadota</taxon>
        <taxon>Candidatus Saccharimonadota incertae sedis</taxon>
        <taxon>Candidatus Minimicrobia</taxon>
    </lineage>
</organism>
<evidence type="ECO:0000313" key="3">
    <source>
        <dbReference type="Proteomes" id="UP000677117"/>
    </source>
</evidence>
<reference evidence="2" key="1">
    <citation type="submission" date="2021-06" db="EMBL/GenBank/DDBJ databases">
        <title>An adapted protocol for Saccharibacteria cultivation: two new species join this phylum of Candidate Phyla Radiations.</title>
        <authorList>
            <person name="Ibrahim A."/>
            <person name="Maatouk M."/>
            <person name="Raoult D."/>
            <person name="Bittar F."/>
        </authorList>
    </citation>
    <scope>NUCLEOTIDE SEQUENCE</scope>
    <source>
        <strain evidence="2">IHU2</strain>
    </source>
</reference>
<keyword evidence="1" id="KW-0812">Transmembrane</keyword>
<dbReference type="Proteomes" id="UP000677117">
    <property type="component" value="Chromosome"/>
</dbReference>
<protein>
    <submittedName>
        <fullName evidence="2">Uncharacterized protein</fullName>
    </submittedName>
</protein>
<keyword evidence="1" id="KW-1133">Transmembrane helix</keyword>